<name>A0A136IXA2_9PEZI</name>
<dbReference type="GO" id="GO:0004497">
    <property type="term" value="F:monooxygenase activity"/>
    <property type="evidence" value="ECO:0007669"/>
    <property type="project" value="UniProtKB-KW"/>
</dbReference>
<evidence type="ECO:0000256" key="2">
    <source>
        <dbReference type="ARBA" id="ARBA00022723"/>
    </source>
</evidence>
<keyword evidence="3 7" id="KW-0560">Oxidoreductase</keyword>
<accession>A0A136IXA2</accession>
<evidence type="ECO:0000256" key="4">
    <source>
        <dbReference type="ARBA" id="ARBA00023004"/>
    </source>
</evidence>
<dbReference type="EMBL" id="KQ964255">
    <property type="protein sequence ID" value="KXJ89498.1"/>
    <property type="molecule type" value="Genomic_DNA"/>
</dbReference>
<sequence>MESPLTYLHWPRGLVAVALAYGSYRVVKFLASAMRPADYPPGPPTLPGIGNLHQIPLKQPYRKFAEWSTTYGPIMGLKVGPANLVIVSDPSYMQELFTKRGNFYSGRRFGYIPTQHVFGEYQDIHILGMQYGPMLRKWRSAASDLFNGPGQKQTRPMQEATASKLCHSLLQATPADTPAHLKHWALATPLLAITGQRLEDRGQAFADRFYTAQKKWLELLEPGNAPPVDFIAPLRWVPEWCAEWKRKAGYVRSYMVDEYFAYLETAKDLQRSGDGSFRSLMSKVLDDEVREKNESVRWHDAEVAYFGGGLLDAAVDTSLAAISSFVLFMAAYPEAQAVAFAEIDGLQSREPPTGASIADLPYLKACLLETYRLRPPAPSGLPHILEQDDVVAGYTIPKGTTVLGNVYGMQHDPDAYHEPEEFMPERFLQNPLGLKPGVSPEGRRITYAFGAGRRICPGEQFANTSALTAMAKVLWAFEICPAEELDLSPATGYHDGLVLHPLPFKVEMRLRDEERRDGLLRDYERSQEAIQGMRV</sequence>
<keyword evidence="9" id="KW-1185">Reference proteome</keyword>
<dbReference type="PRINTS" id="PR00463">
    <property type="entry name" value="EP450I"/>
</dbReference>
<keyword evidence="2 6" id="KW-0479">Metal-binding</keyword>
<dbReference type="PROSITE" id="PS00086">
    <property type="entry name" value="CYTOCHROME_P450"/>
    <property type="match status" value="1"/>
</dbReference>
<dbReference type="GO" id="GO:0005506">
    <property type="term" value="F:iron ion binding"/>
    <property type="evidence" value="ECO:0007669"/>
    <property type="project" value="InterPro"/>
</dbReference>
<dbReference type="InterPro" id="IPR002401">
    <property type="entry name" value="Cyt_P450_E_grp-I"/>
</dbReference>
<dbReference type="InterPro" id="IPR050364">
    <property type="entry name" value="Cytochrome_P450_fung"/>
</dbReference>
<comment type="similarity">
    <text evidence="1 7">Belongs to the cytochrome P450 family.</text>
</comment>
<dbReference type="InParanoid" id="A0A136IXA2"/>
<protein>
    <submittedName>
        <fullName evidence="8">Cytochrome P450 21</fullName>
    </submittedName>
</protein>
<evidence type="ECO:0000256" key="1">
    <source>
        <dbReference type="ARBA" id="ARBA00010617"/>
    </source>
</evidence>
<dbReference type="OrthoDB" id="1470350at2759"/>
<evidence type="ECO:0000313" key="8">
    <source>
        <dbReference type="EMBL" id="KXJ89498.1"/>
    </source>
</evidence>
<dbReference type="InterPro" id="IPR001128">
    <property type="entry name" value="Cyt_P450"/>
</dbReference>
<keyword evidence="4 6" id="KW-0408">Iron</keyword>
<feature type="binding site" description="axial binding residue" evidence="6">
    <location>
        <position position="456"/>
    </location>
    <ligand>
        <name>heme</name>
        <dbReference type="ChEBI" id="CHEBI:30413"/>
    </ligand>
    <ligandPart>
        <name>Fe</name>
        <dbReference type="ChEBI" id="CHEBI:18248"/>
    </ligandPart>
</feature>
<dbReference type="InterPro" id="IPR017972">
    <property type="entry name" value="Cyt_P450_CS"/>
</dbReference>
<gene>
    <name evidence="8" type="ORF">Micbo1qcDRAFT_150035</name>
</gene>
<dbReference type="Pfam" id="PF00067">
    <property type="entry name" value="p450"/>
    <property type="match status" value="1"/>
</dbReference>
<dbReference type="SUPFAM" id="SSF48264">
    <property type="entry name" value="Cytochrome P450"/>
    <property type="match status" value="1"/>
</dbReference>
<dbReference type="GO" id="GO:0016705">
    <property type="term" value="F:oxidoreductase activity, acting on paired donors, with incorporation or reduction of molecular oxygen"/>
    <property type="evidence" value="ECO:0007669"/>
    <property type="project" value="InterPro"/>
</dbReference>
<dbReference type="Proteomes" id="UP000070501">
    <property type="component" value="Unassembled WGS sequence"/>
</dbReference>
<evidence type="ECO:0000256" key="7">
    <source>
        <dbReference type="RuleBase" id="RU000461"/>
    </source>
</evidence>
<reference evidence="9" key="1">
    <citation type="submission" date="2016-02" db="EMBL/GenBank/DDBJ databases">
        <title>Draft genome sequence of Microdochium bolleyi, a fungal endophyte of beachgrass.</title>
        <authorList>
            <consortium name="DOE Joint Genome Institute"/>
            <person name="David A.S."/>
            <person name="May G."/>
            <person name="Haridas S."/>
            <person name="Lim J."/>
            <person name="Wang M."/>
            <person name="Labutti K."/>
            <person name="Lipzen A."/>
            <person name="Barry K."/>
            <person name="Grigoriev I.V."/>
        </authorList>
    </citation>
    <scope>NUCLEOTIDE SEQUENCE [LARGE SCALE GENOMIC DNA]</scope>
    <source>
        <strain evidence="9">J235TASD1</strain>
    </source>
</reference>
<organism evidence="8 9">
    <name type="scientific">Microdochium bolleyi</name>
    <dbReference type="NCBI Taxonomy" id="196109"/>
    <lineage>
        <taxon>Eukaryota</taxon>
        <taxon>Fungi</taxon>
        <taxon>Dikarya</taxon>
        <taxon>Ascomycota</taxon>
        <taxon>Pezizomycotina</taxon>
        <taxon>Sordariomycetes</taxon>
        <taxon>Xylariomycetidae</taxon>
        <taxon>Xylariales</taxon>
        <taxon>Microdochiaceae</taxon>
        <taxon>Microdochium</taxon>
    </lineage>
</organism>
<dbReference type="AlphaFoldDB" id="A0A136IXA2"/>
<dbReference type="InterPro" id="IPR036396">
    <property type="entry name" value="Cyt_P450_sf"/>
</dbReference>
<evidence type="ECO:0000256" key="3">
    <source>
        <dbReference type="ARBA" id="ARBA00023002"/>
    </source>
</evidence>
<comment type="cofactor">
    <cofactor evidence="6">
        <name>heme</name>
        <dbReference type="ChEBI" id="CHEBI:30413"/>
    </cofactor>
</comment>
<proteinExistence type="inferred from homology"/>
<dbReference type="PANTHER" id="PTHR46300:SF2">
    <property type="entry name" value="CYTOCHROME P450 MONOOXYGENASE ALNH-RELATED"/>
    <property type="match status" value="1"/>
</dbReference>
<dbReference type="STRING" id="196109.A0A136IXA2"/>
<evidence type="ECO:0000256" key="5">
    <source>
        <dbReference type="ARBA" id="ARBA00023033"/>
    </source>
</evidence>
<evidence type="ECO:0000256" key="6">
    <source>
        <dbReference type="PIRSR" id="PIRSR602401-1"/>
    </source>
</evidence>
<dbReference type="GO" id="GO:0020037">
    <property type="term" value="F:heme binding"/>
    <property type="evidence" value="ECO:0007669"/>
    <property type="project" value="InterPro"/>
</dbReference>
<keyword evidence="6 7" id="KW-0349">Heme</keyword>
<dbReference type="Gene3D" id="1.10.630.10">
    <property type="entry name" value="Cytochrome P450"/>
    <property type="match status" value="1"/>
</dbReference>
<keyword evidence="5 7" id="KW-0503">Monooxygenase</keyword>
<evidence type="ECO:0000313" key="9">
    <source>
        <dbReference type="Proteomes" id="UP000070501"/>
    </source>
</evidence>
<dbReference type="PANTHER" id="PTHR46300">
    <property type="entry name" value="P450, PUTATIVE (EUROFUNG)-RELATED-RELATED"/>
    <property type="match status" value="1"/>
</dbReference>